<dbReference type="Proteomes" id="UP000231581">
    <property type="component" value="Unassembled WGS sequence"/>
</dbReference>
<dbReference type="AlphaFoldDB" id="A0A2H0BTI3"/>
<dbReference type="SUPFAM" id="SSF53254">
    <property type="entry name" value="Phosphoglycerate mutase-like"/>
    <property type="match status" value="1"/>
</dbReference>
<dbReference type="InterPro" id="IPR013078">
    <property type="entry name" value="His_Pase_superF_clade-1"/>
</dbReference>
<dbReference type="InterPro" id="IPR029033">
    <property type="entry name" value="His_PPase_superfam"/>
</dbReference>
<organism evidence="1 2">
    <name type="scientific">Candidatus Uhrbacteria bacterium CG22_combo_CG10-13_8_21_14_all_47_17</name>
    <dbReference type="NCBI Taxonomy" id="1975041"/>
    <lineage>
        <taxon>Bacteria</taxon>
        <taxon>Candidatus Uhriibacteriota</taxon>
    </lineage>
</organism>
<reference evidence="1 2" key="1">
    <citation type="submission" date="2017-09" db="EMBL/GenBank/DDBJ databases">
        <title>Depth-based differentiation of microbial function through sediment-hosted aquifers and enrichment of novel symbionts in the deep terrestrial subsurface.</title>
        <authorList>
            <person name="Probst A.J."/>
            <person name="Ladd B."/>
            <person name="Jarett J.K."/>
            <person name="Geller-Mcgrath D.E."/>
            <person name="Sieber C.M."/>
            <person name="Emerson J.B."/>
            <person name="Anantharaman K."/>
            <person name="Thomas B.C."/>
            <person name="Malmstrom R."/>
            <person name="Stieglmeier M."/>
            <person name="Klingl A."/>
            <person name="Woyke T."/>
            <person name="Ryan C.M."/>
            <person name="Banfield J.F."/>
        </authorList>
    </citation>
    <scope>NUCLEOTIDE SEQUENCE [LARGE SCALE GENOMIC DNA]</scope>
    <source>
        <strain evidence="1">CG22_combo_CG10-13_8_21_14_all_47_17</strain>
    </source>
</reference>
<sequence>MFCLIRHAGYHSRTGSITPQGSEEAERLASKLHAKNQNWKQVRTSPTTRTKETALIIGKALNIPVEVDERLSVDGNVVDLLPPTEPRDIIFVSHLPVITKMLRAWSTQFKQDEPPLADVTTGYLIDPEQEEIRPVTAN</sequence>
<proteinExistence type="predicted"/>
<evidence type="ECO:0000313" key="2">
    <source>
        <dbReference type="Proteomes" id="UP000231581"/>
    </source>
</evidence>
<dbReference type="Gene3D" id="3.40.50.1240">
    <property type="entry name" value="Phosphoglycerate mutase-like"/>
    <property type="match status" value="1"/>
</dbReference>
<comment type="caution">
    <text evidence="1">The sequence shown here is derived from an EMBL/GenBank/DDBJ whole genome shotgun (WGS) entry which is preliminary data.</text>
</comment>
<protein>
    <recommendedName>
        <fullName evidence="3">Histidine phosphatase family protein</fullName>
    </recommendedName>
</protein>
<dbReference type="Pfam" id="PF00300">
    <property type="entry name" value="His_Phos_1"/>
    <property type="match status" value="1"/>
</dbReference>
<gene>
    <name evidence="1" type="ORF">COX00_00225</name>
</gene>
<evidence type="ECO:0008006" key="3">
    <source>
        <dbReference type="Google" id="ProtNLM"/>
    </source>
</evidence>
<dbReference type="CDD" id="cd07067">
    <property type="entry name" value="HP_PGM_like"/>
    <property type="match status" value="1"/>
</dbReference>
<accession>A0A2H0BTI3</accession>
<name>A0A2H0BTI3_9BACT</name>
<evidence type="ECO:0000313" key="1">
    <source>
        <dbReference type="EMBL" id="PIP60985.1"/>
    </source>
</evidence>
<dbReference type="EMBL" id="PCSZ01000007">
    <property type="protein sequence ID" value="PIP60985.1"/>
    <property type="molecule type" value="Genomic_DNA"/>
</dbReference>